<dbReference type="InterPro" id="IPR036271">
    <property type="entry name" value="Tet_transcr_reg_TetR-rel_C_sf"/>
</dbReference>
<reference evidence="7 8" key="1">
    <citation type="submission" date="2020-02" db="EMBL/GenBank/DDBJ databases">
        <authorList>
            <person name="Chen W.-M."/>
        </authorList>
    </citation>
    <scope>NUCLEOTIDE SEQUENCE [LARGE SCALE GENOMIC DNA]</scope>
    <source>
        <strain evidence="7 8">KMS-5</strain>
    </source>
</reference>
<name>A0A6M0QXQ0_9RHOB</name>
<evidence type="ECO:0000313" key="8">
    <source>
        <dbReference type="Proteomes" id="UP000477782"/>
    </source>
</evidence>
<evidence type="ECO:0000256" key="4">
    <source>
        <dbReference type="PROSITE-ProRule" id="PRU00335"/>
    </source>
</evidence>
<keyword evidence="3" id="KW-0804">Transcription</keyword>
<dbReference type="PRINTS" id="PR00455">
    <property type="entry name" value="HTHTETR"/>
</dbReference>
<evidence type="ECO:0000259" key="6">
    <source>
        <dbReference type="PROSITE" id="PS50977"/>
    </source>
</evidence>
<gene>
    <name evidence="7" type="ORF">G4Z14_18310</name>
</gene>
<dbReference type="InterPro" id="IPR050109">
    <property type="entry name" value="HTH-type_TetR-like_transc_reg"/>
</dbReference>
<dbReference type="InterPro" id="IPR009057">
    <property type="entry name" value="Homeodomain-like_sf"/>
</dbReference>
<dbReference type="InterPro" id="IPR001647">
    <property type="entry name" value="HTH_TetR"/>
</dbReference>
<keyword evidence="8" id="KW-1185">Reference proteome</keyword>
<dbReference type="AlphaFoldDB" id="A0A6M0QXQ0"/>
<organism evidence="7 8">
    <name type="scientific">Tabrizicola oligotrophica</name>
    <dbReference type="NCBI Taxonomy" id="2710650"/>
    <lineage>
        <taxon>Bacteria</taxon>
        <taxon>Pseudomonadati</taxon>
        <taxon>Pseudomonadota</taxon>
        <taxon>Alphaproteobacteria</taxon>
        <taxon>Rhodobacterales</taxon>
        <taxon>Paracoccaceae</taxon>
        <taxon>Tabrizicola</taxon>
    </lineage>
</organism>
<dbReference type="PANTHER" id="PTHR30055:SF234">
    <property type="entry name" value="HTH-TYPE TRANSCRIPTIONAL REGULATOR BETI"/>
    <property type="match status" value="1"/>
</dbReference>
<proteinExistence type="predicted"/>
<dbReference type="PROSITE" id="PS50977">
    <property type="entry name" value="HTH_TETR_2"/>
    <property type="match status" value="1"/>
</dbReference>
<dbReference type="EMBL" id="JAAIVJ010000026">
    <property type="protein sequence ID" value="NEY92239.1"/>
    <property type="molecule type" value="Genomic_DNA"/>
</dbReference>
<feature type="region of interest" description="Disordered" evidence="5">
    <location>
        <begin position="1"/>
        <end position="27"/>
    </location>
</feature>
<evidence type="ECO:0000256" key="3">
    <source>
        <dbReference type="ARBA" id="ARBA00023163"/>
    </source>
</evidence>
<dbReference type="Proteomes" id="UP000477782">
    <property type="component" value="Unassembled WGS sequence"/>
</dbReference>
<comment type="caution">
    <text evidence="7">The sequence shown here is derived from an EMBL/GenBank/DDBJ whole genome shotgun (WGS) entry which is preliminary data.</text>
</comment>
<dbReference type="GO" id="GO:0003700">
    <property type="term" value="F:DNA-binding transcription factor activity"/>
    <property type="evidence" value="ECO:0007669"/>
    <property type="project" value="TreeGrafter"/>
</dbReference>
<keyword evidence="1" id="KW-0805">Transcription regulation</keyword>
<dbReference type="SUPFAM" id="SSF46689">
    <property type="entry name" value="Homeodomain-like"/>
    <property type="match status" value="1"/>
</dbReference>
<evidence type="ECO:0000256" key="5">
    <source>
        <dbReference type="SAM" id="MobiDB-lite"/>
    </source>
</evidence>
<dbReference type="SUPFAM" id="SSF48498">
    <property type="entry name" value="Tetracyclin repressor-like, C-terminal domain"/>
    <property type="match status" value="1"/>
</dbReference>
<sequence>MGDHLLSPAPGDRAAAPDRRRQRGDASAQRIIDATIDVIADEGLAAVTMQRVAAKVGSSNALVVFHFGSKDNLFRAVLQFLSDQFELLWSATVRTPDKPPEERLRAAIDCAQHFSREHPKWVSAWVVFGSDRRALQVDRMISLPNDLTYKNEARALVDEIARTCGYPDVDADALAETLNYLVQGAWYWDNANPDAVRPGAMRKGALMLLSHVFPRHFAVDTTG</sequence>
<accession>A0A6M0QXQ0</accession>
<dbReference type="Pfam" id="PF00440">
    <property type="entry name" value="TetR_N"/>
    <property type="match status" value="1"/>
</dbReference>
<dbReference type="RefSeq" id="WP_164628374.1">
    <property type="nucleotide sequence ID" value="NZ_JAAIVJ010000026.1"/>
</dbReference>
<dbReference type="GO" id="GO:0000976">
    <property type="term" value="F:transcription cis-regulatory region binding"/>
    <property type="evidence" value="ECO:0007669"/>
    <property type="project" value="TreeGrafter"/>
</dbReference>
<evidence type="ECO:0000256" key="2">
    <source>
        <dbReference type="ARBA" id="ARBA00023125"/>
    </source>
</evidence>
<dbReference type="Gene3D" id="1.10.357.10">
    <property type="entry name" value="Tetracycline Repressor, domain 2"/>
    <property type="match status" value="1"/>
</dbReference>
<feature type="DNA-binding region" description="H-T-H motif" evidence="4">
    <location>
        <begin position="48"/>
        <end position="67"/>
    </location>
</feature>
<protein>
    <submittedName>
        <fullName evidence="7">TetR/AcrR family transcriptional regulator</fullName>
    </submittedName>
</protein>
<evidence type="ECO:0000313" key="7">
    <source>
        <dbReference type="EMBL" id="NEY92239.1"/>
    </source>
</evidence>
<evidence type="ECO:0000256" key="1">
    <source>
        <dbReference type="ARBA" id="ARBA00023015"/>
    </source>
</evidence>
<keyword evidence="2 4" id="KW-0238">DNA-binding</keyword>
<feature type="domain" description="HTH tetR-type" evidence="6">
    <location>
        <begin position="25"/>
        <end position="85"/>
    </location>
</feature>
<dbReference type="PANTHER" id="PTHR30055">
    <property type="entry name" value="HTH-TYPE TRANSCRIPTIONAL REGULATOR RUTR"/>
    <property type="match status" value="1"/>
</dbReference>